<proteinExistence type="inferred from homology"/>
<evidence type="ECO:0000256" key="6">
    <source>
        <dbReference type="SAM" id="Coils"/>
    </source>
</evidence>
<dbReference type="FunFam" id="3.30.40.10:FF:000673">
    <property type="entry name" value="RING finger domain protein, putative"/>
    <property type="match status" value="1"/>
</dbReference>
<reference evidence="9 10" key="1">
    <citation type="submission" date="2015-01" db="EMBL/GenBank/DDBJ databases">
        <title>The Genome Sequence of Ochroconis gallopava CBS43764.</title>
        <authorList>
            <consortium name="The Broad Institute Genomics Platform"/>
            <person name="Cuomo C."/>
            <person name="de Hoog S."/>
            <person name="Gorbushina A."/>
            <person name="Stielow B."/>
            <person name="Teixiera M."/>
            <person name="Abouelleil A."/>
            <person name="Chapman S.B."/>
            <person name="Priest M."/>
            <person name="Young S.K."/>
            <person name="Wortman J."/>
            <person name="Nusbaum C."/>
            <person name="Birren B."/>
        </authorList>
    </citation>
    <scope>NUCLEOTIDE SEQUENCE [LARGE SCALE GENOMIC DNA]</scope>
    <source>
        <strain evidence="9 10">CBS 43764</strain>
    </source>
</reference>
<dbReference type="InterPro" id="IPR017907">
    <property type="entry name" value="Znf_RING_CS"/>
</dbReference>
<dbReference type="RefSeq" id="XP_016212225.1">
    <property type="nucleotide sequence ID" value="XM_016359777.1"/>
</dbReference>
<keyword evidence="10" id="KW-1185">Reference proteome</keyword>
<dbReference type="GeneID" id="27314151"/>
<organism evidence="9 10">
    <name type="scientific">Verruconis gallopava</name>
    <dbReference type="NCBI Taxonomy" id="253628"/>
    <lineage>
        <taxon>Eukaryota</taxon>
        <taxon>Fungi</taxon>
        <taxon>Dikarya</taxon>
        <taxon>Ascomycota</taxon>
        <taxon>Pezizomycotina</taxon>
        <taxon>Dothideomycetes</taxon>
        <taxon>Pleosporomycetidae</taxon>
        <taxon>Venturiales</taxon>
        <taxon>Sympoventuriaceae</taxon>
        <taxon>Verruconis</taxon>
    </lineage>
</organism>
<dbReference type="InterPro" id="IPR027370">
    <property type="entry name" value="Znf-RING_euk"/>
</dbReference>
<name>A0A0D1XJ83_9PEZI</name>
<comment type="subcellular location">
    <subcellularLocation>
        <location evidence="4">Nucleus</location>
    </subcellularLocation>
</comment>
<dbReference type="OrthoDB" id="116827at2759"/>
<feature type="domain" description="RING-type" evidence="8">
    <location>
        <begin position="245"/>
        <end position="301"/>
    </location>
</feature>
<evidence type="ECO:0000256" key="7">
    <source>
        <dbReference type="SAM" id="MobiDB-lite"/>
    </source>
</evidence>
<dbReference type="PIRSF" id="PIRSF023577">
    <property type="entry name" value="ENOS_interacting"/>
    <property type="match status" value="1"/>
</dbReference>
<evidence type="ECO:0000259" key="8">
    <source>
        <dbReference type="PROSITE" id="PS50089"/>
    </source>
</evidence>
<evidence type="ECO:0000256" key="5">
    <source>
        <dbReference type="PROSITE-ProRule" id="PRU00175"/>
    </source>
</evidence>
<evidence type="ECO:0000256" key="1">
    <source>
        <dbReference type="ARBA" id="ARBA00022723"/>
    </source>
</evidence>
<dbReference type="Proteomes" id="UP000053259">
    <property type="component" value="Unassembled WGS sequence"/>
</dbReference>
<comment type="similarity">
    <text evidence="4">Belongs to the NOSIP family.</text>
</comment>
<dbReference type="Pfam" id="PF13445">
    <property type="entry name" value="zf-RING_UBOX"/>
    <property type="match status" value="1"/>
</dbReference>
<dbReference type="SUPFAM" id="SSF57850">
    <property type="entry name" value="RING/U-box"/>
    <property type="match status" value="2"/>
</dbReference>
<dbReference type="PROSITE" id="PS50089">
    <property type="entry name" value="ZF_RING_2"/>
    <property type="match status" value="1"/>
</dbReference>
<dbReference type="EMBL" id="KN847549">
    <property type="protein sequence ID" value="KIW02356.1"/>
    <property type="molecule type" value="Genomic_DNA"/>
</dbReference>
<sequence length="367" mass="41102">MPSHSKRNTALAFFTSYERSLLKTAWGSQSQILSRDHFLPFGSCSLCLLNAVDPVACPNGDIFCRECALNNLVAQRAEIKRLEKEWERRRKEELESEELEEAEVRARELAEFERVQAGLGNGKSTEQKAEQWLEDRIQGGDTKRKFELDEEELMRIAAEERKKVRKEMDEERKAALKHLPSFWAPSQTPDGGAGKLSIPEKPPKLNTLCPSSSEKAPHNISLKTLTAIKFTEEKSSETGKTLRSCPACRKALTNVSKGVMAIPCGHVLCKSCVEKFMKPVMTPDPHNPGMEHGVIRCYVCETNLTTEDEQSKPNKEDSETGKKAKKKKRDVENEYIKRGLVELKSEGTGFAGGGKNIVEKSGIAFQC</sequence>
<evidence type="ECO:0000313" key="10">
    <source>
        <dbReference type="Proteomes" id="UP000053259"/>
    </source>
</evidence>
<dbReference type="AlphaFoldDB" id="A0A0D1XJ83"/>
<dbReference type="PANTHER" id="PTHR13063">
    <property type="entry name" value="ENOS INTERACTING PROTEIN"/>
    <property type="match status" value="1"/>
</dbReference>
<keyword evidence="3" id="KW-0862">Zinc</keyword>
<dbReference type="SMART" id="SM00184">
    <property type="entry name" value="RING"/>
    <property type="match status" value="1"/>
</dbReference>
<accession>A0A0D1XJ83</accession>
<protein>
    <recommendedName>
        <fullName evidence="8">RING-type domain-containing protein</fullName>
    </recommendedName>
</protein>
<dbReference type="GO" id="GO:0061630">
    <property type="term" value="F:ubiquitin protein ligase activity"/>
    <property type="evidence" value="ECO:0007669"/>
    <property type="project" value="InterPro"/>
</dbReference>
<dbReference type="InterPro" id="IPR013083">
    <property type="entry name" value="Znf_RING/FYVE/PHD"/>
</dbReference>
<dbReference type="GO" id="GO:0005634">
    <property type="term" value="C:nucleus"/>
    <property type="evidence" value="ECO:0007669"/>
    <property type="project" value="UniProtKB-SubCell"/>
</dbReference>
<dbReference type="Gene3D" id="3.30.40.10">
    <property type="entry name" value="Zinc/RING finger domain, C3HC4 (zinc finger)"/>
    <property type="match status" value="2"/>
</dbReference>
<keyword evidence="6" id="KW-0175">Coiled coil</keyword>
<dbReference type="InterPro" id="IPR016818">
    <property type="entry name" value="NOSIP"/>
</dbReference>
<keyword evidence="4" id="KW-0539">Nucleus</keyword>
<keyword evidence="2 5" id="KW-0863">Zinc-finger</keyword>
<dbReference type="HOGENOM" id="CLU_053742_1_1_1"/>
<feature type="coiled-coil region" evidence="6">
    <location>
        <begin position="65"/>
        <end position="109"/>
    </location>
</feature>
<dbReference type="InParanoid" id="A0A0D1XJ83"/>
<dbReference type="PANTHER" id="PTHR13063:SF10">
    <property type="entry name" value="NITRIC OXIDE SYNTHASE-INTERACTING PROTEIN"/>
    <property type="match status" value="1"/>
</dbReference>
<dbReference type="STRING" id="253628.A0A0D1XJ83"/>
<feature type="region of interest" description="Disordered" evidence="7">
    <location>
        <begin position="308"/>
        <end position="329"/>
    </location>
</feature>
<dbReference type="PROSITE" id="PS00518">
    <property type="entry name" value="ZF_RING_1"/>
    <property type="match status" value="1"/>
</dbReference>
<gene>
    <name evidence="9" type="ORF">PV09_06178</name>
</gene>
<dbReference type="VEuPathDB" id="FungiDB:PV09_06178"/>
<feature type="compositionally biased region" description="Basic and acidic residues" evidence="7">
    <location>
        <begin position="309"/>
        <end position="322"/>
    </location>
</feature>
<dbReference type="InterPro" id="IPR001841">
    <property type="entry name" value="Znf_RING"/>
</dbReference>
<evidence type="ECO:0000256" key="2">
    <source>
        <dbReference type="ARBA" id="ARBA00022771"/>
    </source>
</evidence>
<keyword evidence="1" id="KW-0479">Metal-binding</keyword>
<evidence type="ECO:0000256" key="3">
    <source>
        <dbReference type="ARBA" id="ARBA00022833"/>
    </source>
</evidence>
<evidence type="ECO:0000313" key="9">
    <source>
        <dbReference type="EMBL" id="KIW02356.1"/>
    </source>
</evidence>
<evidence type="ECO:0000256" key="4">
    <source>
        <dbReference type="PIRNR" id="PIRNR023577"/>
    </source>
</evidence>
<dbReference type="GO" id="GO:0008270">
    <property type="term" value="F:zinc ion binding"/>
    <property type="evidence" value="ECO:0007669"/>
    <property type="project" value="UniProtKB-KW"/>
</dbReference>